<gene>
    <name evidence="1" type="ORF">PBY51_011175</name>
</gene>
<name>A0AAN8AJ29_ELEMC</name>
<reference evidence="1 2" key="1">
    <citation type="journal article" date="2023" name="Genes (Basel)">
        <title>Chromosome-Level Genome Assembly and Circadian Gene Repertoire of the Patagonia Blennie Eleginops maclovinus-The Closest Ancestral Proxy of Antarctic Cryonotothenioids.</title>
        <authorList>
            <person name="Cheng C.C."/>
            <person name="Rivera-Colon A.G."/>
            <person name="Minhas B.F."/>
            <person name="Wilson L."/>
            <person name="Rayamajhi N."/>
            <person name="Vargas-Chacoff L."/>
            <person name="Catchen J.M."/>
        </authorList>
    </citation>
    <scope>NUCLEOTIDE SEQUENCE [LARGE SCALE GENOMIC DNA]</scope>
    <source>
        <strain evidence="1">JMC-PN-2008</strain>
    </source>
</reference>
<sequence length="87" mass="9774">MPGFKVQLQRVDLTVGFFGPVWFVRTGELWFSQTPLALSLNPVCKGGSEVSSLTSGAPSLQERMAVLSRFTYSWDWVSIESRRPGRH</sequence>
<comment type="caution">
    <text evidence="1">The sequence shown here is derived from an EMBL/GenBank/DDBJ whole genome shotgun (WGS) entry which is preliminary data.</text>
</comment>
<dbReference type="Proteomes" id="UP001346869">
    <property type="component" value="Unassembled WGS sequence"/>
</dbReference>
<dbReference type="EMBL" id="JAUZQC010000016">
    <property type="protein sequence ID" value="KAK5857969.1"/>
    <property type="molecule type" value="Genomic_DNA"/>
</dbReference>
<evidence type="ECO:0000313" key="1">
    <source>
        <dbReference type="EMBL" id="KAK5857969.1"/>
    </source>
</evidence>
<protein>
    <submittedName>
        <fullName evidence="1">Uncharacterized protein</fullName>
    </submittedName>
</protein>
<accession>A0AAN8AJ29</accession>
<dbReference type="AlphaFoldDB" id="A0AAN8AJ29"/>
<keyword evidence="2" id="KW-1185">Reference proteome</keyword>
<proteinExistence type="predicted"/>
<reference evidence="1 2" key="2">
    <citation type="journal article" date="2023" name="Mol. Biol. Evol.">
        <title>Genomics of Secondarily Temperate Adaptation in the Only Non-Antarctic Icefish.</title>
        <authorList>
            <person name="Rivera-Colon A.G."/>
            <person name="Rayamajhi N."/>
            <person name="Minhas B.F."/>
            <person name="Madrigal G."/>
            <person name="Bilyk K.T."/>
            <person name="Yoon V."/>
            <person name="Hune M."/>
            <person name="Gregory S."/>
            <person name="Cheng C.H.C."/>
            <person name="Catchen J.M."/>
        </authorList>
    </citation>
    <scope>NUCLEOTIDE SEQUENCE [LARGE SCALE GENOMIC DNA]</scope>
    <source>
        <strain evidence="1">JMC-PN-2008</strain>
    </source>
</reference>
<evidence type="ECO:0000313" key="2">
    <source>
        <dbReference type="Proteomes" id="UP001346869"/>
    </source>
</evidence>
<organism evidence="1 2">
    <name type="scientific">Eleginops maclovinus</name>
    <name type="common">Patagonian blennie</name>
    <name type="synonym">Eleginus maclovinus</name>
    <dbReference type="NCBI Taxonomy" id="56733"/>
    <lineage>
        <taxon>Eukaryota</taxon>
        <taxon>Metazoa</taxon>
        <taxon>Chordata</taxon>
        <taxon>Craniata</taxon>
        <taxon>Vertebrata</taxon>
        <taxon>Euteleostomi</taxon>
        <taxon>Actinopterygii</taxon>
        <taxon>Neopterygii</taxon>
        <taxon>Teleostei</taxon>
        <taxon>Neoteleostei</taxon>
        <taxon>Acanthomorphata</taxon>
        <taxon>Eupercaria</taxon>
        <taxon>Perciformes</taxon>
        <taxon>Notothenioidei</taxon>
        <taxon>Eleginopidae</taxon>
        <taxon>Eleginops</taxon>
    </lineage>
</organism>